<proteinExistence type="predicted"/>
<organism evidence="2 3">
    <name type="scientific">Fusicatenibacter faecihominis</name>
    <dbReference type="NCBI Taxonomy" id="2881276"/>
    <lineage>
        <taxon>Bacteria</taxon>
        <taxon>Bacillati</taxon>
        <taxon>Bacillota</taxon>
        <taxon>Clostridia</taxon>
        <taxon>Lachnospirales</taxon>
        <taxon>Lachnospiraceae</taxon>
        <taxon>Fusicatenibacter</taxon>
    </lineage>
</organism>
<name>A0AAE3J5E9_9FIRM</name>
<evidence type="ECO:0000313" key="2">
    <source>
        <dbReference type="EMBL" id="MCC2189029.1"/>
    </source>
</evidence>
<dbReference type="Pfam" id="PF07561">
    <property type="entry name" value="DUF1540"/>
    <property type="match status" value="2"/>
</dbReference>
<keyword evidence="3" id="KW-1185">Reference proteome</keyword>
<dbReference type="InterPro" id="IPR011437">
    <property type="entry name" value="DUF1540"/>
</dbReference>
<comment type="caution">
    <text evidence="2">The sequence shown here is derived from an EMBL/GenBank/DDBJ whole genome shotgun (WGS) entry which is preliminary data.</text>
</comment>
<dbReference type="AlphaFoldDB" id="A0AAE3J5E9"/>
<evidence type="ECO:0000259" key="1">
    <source>
        <dbReference type="Pfam" id="PF07561"/>
    </source>
</evidence>
<dbReference type="EMBL" id="JAJEPR010000005">
    <property type="protein sequence ID" value="MCC2189029.1"/>
    <property type="molecule type" value="Genomic_DNA"/>
</dbReference>
<sequence>MPLLVCSAMSCIYNKGEYCSKGDITVGGKEAEQPGETCCESFMARTGNGVTSSAGVPSATIDVGCKACHCQYNEGQCCTASKIDIDGSSAKQKEETQCGTFHCNCGK</sequence>
<feature type="domain" description="DUF1540" evidence="1">
    <location>
        <begin position="63"/>
        <end position="101"/>
    </location>
</feature>
<accession>A0AAE3J5E9</accession>
<dbReference type="Proteomes" id="UP001197875">
    <property type="component" value="Unassembled WGS sequence"/>
</dbReference>
<dbReference type="RefSeq" id="WP_178045162.1">
    <property type="nucleotide sequence ID" value="NZ_JAJEPR010000005.1"/>
</dbReference>
<reference evidence="2 3" key="1">
    <citation type="submission" date="2021-10" db="EMBL/GenBank/DDBJ databases">
        <title>Anaerobic single-cell dispensing facilitates the cultivation of human gut bacteria.</title>
        <authorList>
            <person name="Afrizal A."/>
        </authorList>
    </citation>
    <scope>NUCLEOTIDE SEQUENCE [LARGE SCALE GENOMIC DNA]</scope>
    <source>
        <strain evidence="2 3">CLA-AA-H277</strain>
    </source>
</reference>
<feature type="domain" description="DUF1540" evidence="1">
    <location>
        <begin position="6"/>
        <end position="42"/>
    </location>
</feature>
<evidence type="ECO:0000313" key="3">
    <source>
        <dbReference type="Proteomes" id="UP001197875"/>
    </source>
</evidence>
<protein>
    <submittedName>
        <fullName evidence="2">DUF1540 domain-containing protein</fullName>
    </submittedName>
</protein>
<gene>
    <name evidence="2" type="ORF">LKD71_04200</name>
</gene>